<comment type="caution">
    <text evidence="2">The sequence shown here is derived from an EMBL/GenBank/DDBJ whole genome shotgun (WGS) entry which is preliminary data.</text>
</comment>
<evidence type="ECO:0000313" key="2">
    <source>
        <dbReference type="EMBL" id="ETO30352.1"/>
    </source>
</evidence>
<dbReference type="AlphaFoldDB" id="X6NYI7"/>
<accession>X6NYI7</accession>
<keyword evidence="1" id="KW-1133">Transmembrane helix</keyword>
<reference evidence="2 3" key="1">
    <citation type="journal article" date="2013" name="Curr. Biol.">
        <title>The Genome of the Foraminiferan Reticulomyxa filosa.</title>
        <authorList>
            <person name="Glockner G."/>
            <person name="Hulsmann N."/>
            <person name="Schleicher M."/>
            <person name="Noegel A.A."/>
            <person name="Eichinger L."/>
            <person name="Gallinger C."/>
            <person name="Pawlowski J."/>
            <person name="Sierra R."/>
            <person name="Euteneuer U."/>
            <person name="Pillet L."/>
            <person name="Moustafa A."/>
            <person name="Platzer M."/>
            <person name="Groth M."/>
            <person name="Szafranski K."/>
            <person name="Schliwa M."/>
        </authorList>
    </citation>
    <scope>NUCLEOTIDE SEQUENCE [LARGE SCALE GENOMIC DNA]</scope>
</reference>
<name>X6NYI7_RETFI</name>
<protein>
    <submittedName>
        <fullName evidence="2">Uncharacterized protein</fullName>
    </submittedName>
</protein>
<keyword evidence="1" id="KW-0812">Transmembrane</keyword>
<keyword evidence="3" id="KW-1185">Reference proteome</keyword>
<evidence type="ECO:0000313" key="3">
    <source>
        <dbReference type="Proteomes" id="UP000023152"/>
    </source>
</evidence>
<keyword evidence="1" id="KW-0472">Membrane</keyword>
<feature type="transmembrane region" description="Helical" evidence="1">
    <location>
        <begin position="66"/>
        <end position="86"/>
    </location>
</feature>
<proteinExistence type="predicted"/>
<dbReference type="EMBL" id="ASPP01005525">
    <property type="protein sequence ID" value="ETO30352.1"/>
    <property type="molecule type" value="Genomic_DNA"/>
</dbReference>
<sequence>MLEQARKCIDSKLLDEIFKVIETPFVEMTLEALFVMIEDESIAFCVCEFLDRGDSEYNIETISKSLFLIVLLFLHLGRVSALWTMLKNCRNFMQLKPLSKMLLTNYMARNDFYERLNKFDNFYNNWDLEINKRCIKNGNDKEYLVNMKDGCAFKRLWDMSRAEMKNQGKLTFETSMDILFP</sequence>
<dbReference type="Proteomes" id="UP000023152">
    <property type="component" value="Unassembled WGS sequence"/>
</dbReference>
<evidence type="ECO:0000256" key="1">
    <source>
        <dbReference type="SAM" id="Phobius"/>
    </source>
</evidence>
<organism evidence="2 3">
    <name type="scientific">Reticulomyxa filosa</name>
    <dbReference type="NCBI Taxonomy" id="46433"/>
    <lineage>
        <taxon>Eukaryota</taxon>
        <taxon>Sar</taxon>
        <taxon>Rhizaria</taxon>
        <taxon>Retaria</taxon>
        <taxon>Foraminifera</taxon>
        <taxon>Monothalamids</taxon>
        <taxon>Reticulomyxidae</taxon>
        <taxon>Reticulomyxa</taxon>
    </lineage>
</organism>
<gene>
    <name evidence="2" type="ORF">RFI_06770</name>
</gene>